<evidence type="ECO:0000256" key="2">
    <source>
        <dbReference type="ARBA" id="ARBA00004275"/>
    </source>
</evidence>
<dbReference type="GO" id="GO:0003997">
    <property type="term" value="F:acyl-CoA oxidase activity"/>
    <property type="evidence" value="ECO:0007669"/>
    <property type="project" value="InterPro"/>
</dbReference>
<dbReference type="SUPFAM" id="SSF56645">
    <property type="entry name" value="Acyl-CoA dehydrogenase NM domain-like"/>
    <property type="match status" value="1"/>
</dbReference>
<comment type="similarity">
    <text evidence="3">Belongs to the acyl-CoA oxidase family.</text>
</comment>
<dbReference type="SUPFAM" id="SSF47203">
    <property type="entry name" value="Acyl-CoA dehydrogenase C-terminal domain-like"/>
    <property type="match status" value="2"/>
</dbReference>
<keyword evidence="6" id="KW-0276">Fatty acid metabolism</keyword>
<dbReference type="InterPro" id="IPR029320">
    <property type="entry name" value="Acyl-CoA_ox_N"/>
</dbReference>
<dbReference type="GO" id="GO:0071949">
    <property type="term" value="F:FAD binding"/>
    <property type="evidence" value="ECO:0007669"/>
    <property type="project" value="InterPro"/>
</dbReference>
<dbReference type="InterPro" id="IPR002655">
    <property type="entry name" value="Acyl-CoA_oxidase_C"/>
</dbReference>
<dbReference type="AlphaFoldDB" id="A0AAD7DEF0"/>
<keyword evidence="8" id="KW-0443">Lipid metabolism</keyword>
<evidence type="ECO:0000256" key="4">
    <source>
        <dbReference type="ARBA" id="ARBA00022630"/>
    </source>
</evidence>
<dbReference type="PANTHER" id="PTHR10909:SF250">
    <property type="entry name" value="PEROXISOMAL ACYL-COENZYME A OXIDASE 1"/>
    <property type="match status" value="1"/>
</dbReference>
<evidence type="ECO:0000256" key="1">
    <source>
        <dbReference type="ARBA" id="ARBA00001974"/>
    </source>
</evidence>
<comment type="caution">
    <text evidence="13">The sequence shown here is derived from an EMBL/GenBank/DDBJ whole genome shotgun (WGS) entry which is preliminary data.</text>
</comment>
<dbReference type="GO" id="GO:0005777">
    <property type="term" value="C:peroxisome"/>
    <property type="evidence" value="ECO:0007669"/>
    <property type="project" value="UniProtKB-SubCell"/>
</dbReference>
<dbReference type="EMBL" id="JARKIE010000074">
    <property type="protein sequence ID" value="KAJ7689183.1"/>
    <property type="molecule type" value="Genomic_DNA"/>
</dbReference>
<proteinExistence type="inferred from homology"/>
<dbReference type="PANTHER" id="PTHR10909">
    <property type="entry name" value="ELECTRON TRANSPORT OXIDOREDUCTASE"/>
    <property type="match status" value="1"/>
</dbReference>
<evidence type="ECO:0000313" key="13">
    <source>
        <dbReference type="EMBL" id="KAJ7689183.1"/>
    </source>
</evidence>
<reference evidence="13" key="1">
    <citation type="submission" date="2023-03" db="EMBL/GenBank/DDBJ databases">
        <title>Massive genome expansion in bonnet fungi (Mycena s.s.) driven by repeated elements and novel gene families across ecological guilds.</title>
        <authorList>
            <consortium name="Lawrence Berkeley National Laboratory"/>
            <person name="Harder C.B."/>
            <person name="Miyauchi S."/>
            <person name="Viragh M."/>
            <person name="Kuo A."/>
            <person name="Thoen E."/>
            <person name="Andreopoulos B."/>
            <person name="Lu D."/>
            <person name="Skrede I."/>
            <person name="Drula E."/>
            <person name="Henrissat B."/>
            <person name="Morin E."/>
            <person name="Kohler A."/>
            <person name="Barry K."/>
            <person name="LaButti K."/>
            <person name="Morin E."/>
            <person name="Salamov A."/>
            <person name="Lipzen A."/>
            <person name="Mereny Z."/>
            <person name="Hegedus B."/>
            <person name="Baldrian P."/>
            <person name="Stursova M."/>
            <person name="Weitz H."/>
            <person name="Taylor A."/>
            <person name="Grigoriev I.V."/>
            <person name="Nagy L.G."/>
            <person name="Martin F."/>
            <person name="Kauserud H."/>
        </authorList>
    </citation>
    <scope>NUCLEOTIDE SEQUENCE</scope>
    <source>
        <strain evidence="13">CBHHK067</strain>
    </source>
</reference>
<evidence type="ECO:0000256" key="7">
    <source>
        <dbReference type="ARBA" id="ARBA00023002"/>
    </source>
</evidence>
<name>A0AAD7DEF0_MYCRO</name>
<evidence type="ECO:0000256" key="5">
    <source>
        <dbReference type="ARBA" id="ARBA00022827"/>
    </source>
</evidence>
<dbReference type="Pfam" id="PF22924">
    <property type="entry name" value="ACOX_C_alpha1"/>
    <property type="match status" value="1"/>
</dbReference>
<keyword evidence="5" id="KW-0274">FAD</keyword>
<dbReference type="Gene3D" id="1.20.140.10">
    <property type="entry name" value="Butyryl-CoA Dehydrogenase, subunit A, domain 3"/>
    <property type="match status" value="2"/>
</dbReference>
<dbReference type="InterPro" id="IPR009100">
    <property type="entry name" value="AcylCoA_DH/oxidase_NM_dom_sf"/>
</dbReference>
<dbReference type="InterPro" id="IPR046373">
    <property type="entry name" value="Acyl-CoA_Oxase/DH_mid-dom_sf"/>
</dbReference>
<evidence type="ECO:0000259" key="10">
    <source>
        <dbReference type="Pfam" id="PF01756"/>
    </source>
</evidence>
<dbReference type="Proteomes" id="UP001221757">
    <property type="component" value="Unassembled WGS sequence"/>
</dbReference>
<keyword evidence="9" id="KW-0576">Peroxisome</keyword>
<dbReference type="FunFam" id="1.20.140.10:FF:000007">
    <property type="entry name" value="Acyl-coenzyme A oxidase"/>
    <property type="match status" value="1"/>
</dbReference>
<dbReference type="InterPro" id="IPR055060">
    <property type="entry name" value="ACOX_C_alpha1"/>
</dbReference>
<dbReference type="GO" id="GO:0005504">
    <property type="term" value="F:fatty acid binding"/>
    <property type="evidence" value="ECO:0007669"/>
    <property type="project" value="TreeGrafter"/>
</dbReference>
<dbReference type="InterPro" id="IPR037069">
    <property type="entry name" value="AcylCoA_DH/ox_N_sf"/>
</dbReference>
<comment type="subcellular location">
    <subcellularLocation>
        <location evidence="2">Peroxisome</location>
    </subcellularLocation>
</comment>
<evidence type="ECO:0000256" key="9">
    <source>
        <dbReference type="ARBA" id="ARBA00023140"/>
    </source>
</evidence>
<evidence type="ECO:0008006" key="15">
    <source>
        <dbReference type="Google" id="ProtNLM"/>
    </source>
</evidence>
<evidence type="ECO:0000259" key="11">
    <source>
        <dbReference type="Pfam" id="PF14749"/>
    </source>
</evidence>
<evidence type="ECO:0000256" key="6">
    <source>
        <dbReference type="ARBA" id="ARBA00022832"/>
    </source>
</evidence>
<dbReference type="Pfam" id="PF01756">
    <property type="entry name" value="ACOX"/>
    <property type="match status" value="1"/>
</dbReference>
<dbReference type="InterPro" id="IPR036250">
    <property type="entry name" value="AcylCo_DH-like_C"/>
</dbReference>
<feature type="domain" description="Acyl-CoA oxidase C-terminal" evidence="10">
    <location>
        <begin position="377"/>
        <end position="487"/>
    </location>
</feature>
<dbReference type="GO" id="GO:0055088">
    <property type="term" value="P:lipid homeostasis"/>
    <property type="evidence" value="ECO:0007669"/>
    <property type="project" value="TreeGrafter"/>
</dbReference>
<evidence type="ECO:0000256" key="8">
    <source>
        <dbReference type="ARBA" id="ARBA00023098"/>
    </source>
</evidence>
<dbReference type="Gene3D" id="2.40.110.10">
    <property type="entry name" value="Butyryl-CoA Dehydrogenase, subunit A, domain 2"/>
    <property type="match status" value="1"/>
</dbReference>
<keyword evidence="4" id="KW-0285">Flavoprotein</keyword>
<evidence type="ECO:0000313" key="14">
    <source>
        <dbReference type="Proteomes" id="UP001221757"/>
    </source>
</evidence>
<gene>
    <name evidence="13" type="ORF">B0H17DRAFT_1202537</name>
</gene>
<keyword evidence="14" id="KW-1185">Reference proteome</keyword>
<dbReference type="Pfam" id="PF14749">
    <property type="entry name" value="Acyl-CoA_ox_N"/>
    <property type="match status" value="1"/>
</dbReference>
<keyword evidence="7" id="KW-0560">Oxidoreductase</keyword>
<dbReference type="GO" id="GO:0033540">
    <property type="term" value="P:fatty acid beta-oxidation using acyl-CoA oxidase"/>
    <property type="evidence" value="ECO:0007669"/>
    <property type="project" value="TreeGrafter"/>
</dbReference>
<protein>
    <recommendedName>
        <fullName evidence="15">Acyl-coenzyme A oxidase</fullName>
    </recommendedName>
</protein>
<feature type="domain" description="Acyl-CoA oxidase C-alpha1" evidence="12">
    <location>
        <begin position="212"/>
        <end position="343"/>
    </location>
</feature>
<evidence type="ECO:0000259" key="12">
    <source>
        <dbReference type="Pfam" id="PF22924"/>
    </source>
</evidence>
<organism evidence="13 14">
    <name type="scientific">Mycena rosella</name>
    <name type="common">Pink bonnet</name>
    <name type="synonym">Agaricus rosellus</name>
    <dbReference type="NCBI Taxonomy" id="1033263"/>
    <lineage>
        <taxon>Eukaryota</taxon>
        <taxon>Fungi</taxon>
        <taxon>Dikarya</taxon>
        <taxon>Basidiomycota</taxon>
        <taxon>Agaricomycotina</taxon>
        <taxon>Agaricomycetes</taxon>
        <taxon>Agaricomycetidae</taxon>
        <taxon>Agaricales</taxon>
        <taxon>Marasmiineae</taxon>
        <taxon>Mycenaceae</taxon>
        <taxon>Mycena</taxon>
    </lineage>
</organism>
<evidence type="ECO:0000256" key="3">
    <source>
        <dbReference type="ARBA" id="ARBA00006288"/>
    </source>
</evidence>
<accession>A0AAD7DEF0</accession>
<comment type="cofactor">
    <cofactor evidence="1">
        <name>FAD</name>
        <dbReference type="ChEBI" id="CHEBI:57692"/>
    </cofactor>
</comment>
<dbReference type="Gene3D" id="1.10.540.10">
    <property type="entry name" value="Acyl-CoA dehydrogenase/oxidase, N-terminal domain"/>
    <property type="match status" value="1"/>
</dbReference>
<sequence>MLEENLQHKHSIFDPVMPRYWMSKASPFGLHIMMFIPALKLLGSPEQLASWLLLAESGKIIGAYCQTELGHGSFLRGLETTAMFVQTTDKFVIHSPTSSTKYWPRGLGYSASHAIAMACLIVVEHDYGVHLFIAQLPVLDDNTPLTGIELGDIRLKLGHNSNDNSYCIISINSTGVYAVFTHFRVPWAHLMRNVQVLRDGMYVHAAHNKLVYGAMLIARKAIVDHINLQLAQAGNLAFDSTDSTKVPILAFRSQRRCLLTLMTRVLALHFVAKRVGAQYEDMEARRARGDKGALAAVYASMVGLKVYATQTTADGAEDMRKCCGGHGTTKNYMMYQQTARYLVKCGSSNATEVDGTVGYLRVEAVGVQLAPDADLLDPEIQLGIFRHRAARLVKEYVSALRVSETHGLTPAQVWNTHMMGLIDAARTHIEYLALHAFIEAICSLDSGPMHAVLDQLCSLFALSCIDGPHGLGFAEDGLISGAFMVQLTRFLGTQSILPHHFTSFHPTTSGHARSCRWRAGGDGTLSSRSAIPLKGVSSRKALAEENARLRYIADLAGLELEKNYAQMILMDRENARLRKQVFAKKAKPKRATIPMVDALLHDNNVKNMKLLIAEMGPRFREIKKGLTRTKSVVTAASLARGQARGRAAGLGVQPVAAGVAADVDVEKYLVVLMTKAWDHLLVDVAGVGVGVHAALEQAGGAQPSSFRIRR</sequence>
<dbReference type="InterPro" id="IPR012258">
    <property type="entry name" value="Acyl-CoA_oxidase"/>
</dbReference>
<feature type="domain" description="Acyl-coenzyme A oxidase N-terminal" evidence="11">
    <location>
        <begin position="19"/>
        <end position="61"/>
    </location>
</feature>